<organism evidence="3 4">
    <name type="scientific">Kibdelosporangium philippinense</name>
    <dbReference type="NCBI Taxonomy" id="211113"/>
    <lineage>
        <taxon>Bacteria</taxon>
        <taxon>Bacillati</taxon>
        <taxon>Actinomycetota</taxon>
        <taxon>Actinomycetes</taxon>
        <taxon>Pseudonocardiales</taxon>
        <taxon>Pseudonocardiaceae</taxon>
        <taxon>Kibdelosporangium</taxon>
    </lineage>
</organism>
<dbReference type="NCBIfam" id="TIGR04222">
    <property type="entry name" value="near_uncomplex"/>
    <property type="match status" value="1"/>
</dbReference>
<keyword evidence="2" id="KW-0472">Membrane</keyword>
<feature type="transmembrane region" description="Helical" evidence="2">
    <location>
        <begin position="6"/>
        <end position="24"/>
    </location>
</feature>
<dbReference type="EMBL" id="JAJVCN010000003">
    <property type="protein sequence ID" value="MCE7008351.1"/>
    <property type="molecule type" value="Genomic_DNA"/>
</dbReference>
<evidence type="ECO:0000256" key="2">
    <source>
        <dbReference type="SAM" id="Phobius"/>
    </source>
</evidence>
<protein>
    <submittedName>
        <fullName evidence="3">TIGR04222 domain-containing membrane protein</fullName>
    </submittedName>
</protein>
<evidence type="ECO:0000313" key="3">
    <source>
        <dbReference type="EMBL" id="MCE7008351.1"/>
    </source>
</evidence>
<reference evidence="3 4" key="1">
    <citation type="submission" date="2021-12" db="EMBL/GenBank/DDBJ databases">
        <title>Genome sequence of Kibdelosporangium philippinense ATCC 49844.</title>
        <authorList>
            <person name="Fedorov E.A."/>
            <person name="Omeragic M."/>
            <person name="Shalygina K.F."/>
            <person name="Maclea K.S."/>
        </authorList>
    </citation>
    <scope>NUCLEOTIDE SEQUENCE [LARGE SCALE GENOMIC DNA]</scope>
    <source>
        <strain evidence="3 4">ATCC 49844</strain>
    </source>
</reference>
<feature type="transmembrane region" description="Helical" evidence="2">
    <location>
        <begin position="185"/>
        <end position="204"/>
    </location>
</feature>
<feature type="transmembrane region" description="Helical" evidence="2">
    <location>
        <begin position="155"/>
        <end position="173"/>
    </location>
</feature>
<feature type="region of interest" description="Disordered" evidence="1">
    <location>
        <begin position="222"/>
        <end position="245"/>
    </location>
</feature>
<dbReference type="RefSeq" id="WP_233729862.1">
    <property type="nucleotide sequence ID" value="NZ_JAJVCN010000003.1"/>
</dbReference>
<evidence type="ECO:0000256" key="1">
    <source>
        <dbReference type="SAM" id="MobiDB-lite"/>
    </source>
</evidence>
<feature type="transmembrane region" description="Helical" evidence="2">
    <location>
        <begin position="130"/>
        <end position="149"/>
    </location>
</feature>
<feature type="compositionally biased region" description="Gly residues" evidence="1">
    <location>
        <begin position="227"/>
        <end position="245"/>
    </location>
</feature>
<sequence length="245" mass="25434">MLVYGIAFLIALAVSMAVRHWFWATAPTRSGLPLGLAEIAFLAGRTNRMIESAVADLIERGALRVQHSGSLRATGKPGWTALEERILEHAGPRPVSIDFLRQELRRADTDVPDVLRKQGMLRSENIGQKLVIVLPFVVLLVIGIESPVLAEAGPIGWALLVATGYTGLMRLSMPDRYSLSKAAKSLLRTVTLAGAGGLVALGGLEAFPDPVVAAALGPSAKPNDGGSTNGCGGDSGCGGGCGGGD</sequence>
<proteinExistence type="predicted"/>
<gene>
    <name evidence="3" type="ORF">LWC34_36900</name>
</gene>
<comment type="caution">
    <text evidence="3">The sequence shown here is derived from an EMBL/GenBank/DDBJ whole genome shotgun (WGS) entry which is preliminary data.</text>
</comment>
<accession>A0ABS8ZNX6</accession>
<evidence type="ECO:0000313" key="4">
    <source>
        <dbReference type="Proteomes" id="UP001521150"/>
    </source>
</evidence>
<keyword evidence="4" id="KW-1185">Reference proteome</keyword>
<keyword evidence="2" id="KW-0812">Transmembrane</keyword>
<dbReference type="InterPro" id="IPR026467">
    <property type="entry name" value="Ser/Gly_Cys_C_dom"/>
</dbReference>
<name>A0ABS8ZNX6_9PSEU</name>
<keyword evidence="2" id="KW-1133">Transmembrane helix</keyword>
<dbReference type="Proteomes" id="UP001521150">
    <property type="component" value="Unassembled WGS sequence"/>
</dbReference>